<evidence type="ECO:0008006" key="5">
    <source>
        <dbReference type="Google" id="ProtNLM"/>
    </source>
</evidence>
<organism evidence="3 4">
    <name type="scientific">Idiomarina baltica</name>
    <dbReference type="NCBI Taxonomy" id="190892"/>
    <lineage>
        <taxon>Bacteria</taxon>
        <taxon>Pseudomonadati</taxon>
        <taxon>Pseudomonadota</taxon>
        <taxon>Gammaproteobacteria</taxon>
        <taxon>Alteromonadales</taxon>
        <taxon>Idiomarinaceae</taxon>
        <taxon>Idiomarina</taxon>
    </lineage>
</organism>
<protein>
    <recommendedName>
        <fullName evidence="5">Carbohydrate porin</fullName>
    </recommendedName>
</protein>
<dbReference type="AlphaFoldDB" id="A0A348WKY0"/>
<accession>A0A348WKY0</accession>
<feature type="signal peptide" evidence="2">
    <location>
        <begin position="1"/>
        <end position="19"/>
    </location>
</feature>
<dbReference type="InterPro" id="IPR023614">
    <property type="entry name" value="Porin_dom_sf"/>
</dbReference>
<evidence type="ECO:0000256" key="1">
    <source>
        <dbReference type="SAM" id="MobiDB-lite"/>
    </source>
</evidence>
<proteinExistence type="predicted"/>
<sequence length="473" mass="53926">MTKSWVLAASMLAASPVYAVPMQQDQESVQQEIEALKQKLADLEARLAKQEKAKEKMKEHHQEMMSKKDYANKSKRSRRMQSEEVADSGVQARLAKLEEKTEENENWPIKVHGAVRFQYEYNNYDRDNENRTGDLDFDIFRLNFDGEIGDVILSAEYRWFQYQDVVKHAWFGYNFTDKWQGQIGVVKVPFGNMPYNSHSYFFNSTFYIGLEDEHDNGIRFLYRGDDWDFDIAYHKSDEQGGVDGSATDRTARYNYDTVGIRLPGQGAYDTPGLPIGESNSYALRAARKFTFSDEENLEIGVSAQGNNFYSGSAAEGFTAAQEYENQNVGNRFAWGVHGNYNNGPWNVQLQYADYEYDLKVENRGVYMGAYAYYDAIPTEAKVYTGNVAYTLPVNIGPITSLTFYNDHSIITDKRGYQDDTWMNVLGVAVAAGGGFYTYIDYVKAKNQPFIGGNIATDGGEVNDRFNINFGYYF</sequence>
<dbReference type="Gene3D" id="2.40.160.10">
    <property type="entry name" value="Porin"/>
    <property type="match status" value="1"/>
</dbReference>
<feature type="chain" id="PRO_5017005228" description="Carbohydrate porin" evidence="2">
    <location>
        <begin position="20"/>
        <end position="473"/>
    </location>
</feature>
<keyword evidence="2" id="KW-0732">Signal</keyword>
<evidence type="ECO:0000313" key="3">
    <source>
        <dbReference type="EMBL" id="HAR55192.1"/>
    </source>
</evidence>
<feature type="region of interest" description="Disordered" evidence="1">
    <location>
        <begin position="50"/>
        <end position="85"/>
    </location>
</feature>
<dbReference type="SUPFAM" id="SSF56935">
    <property type="entry name" value="Porins"/>
    <property type="match status" value="1"/>
</dbReference>
<reference evidence="3 4" key="1">
    <citation type="journal article" date="2018" name="Nat. Biotechnol.">
        <title>A standardized bacterial taxonomy based on genome phylogeny substantially revises the tree of life.</title>
        <authorList>
            <person name="Parks D.H."/>
            <person name="Chuvochina M."/>
            <person name="Waite D.W."/>
            <person name="Rinke C."/>
            <person name="Skarshewski A."/>
            <person name="Chaumeil P.A."/>
            <person name="Hugenholtz P."/>
        </authorList>
    </citation>
    <scope>NUCLEOTIDE SEQUENCE [LARGE SCALE GENOMIC DNA]</scope>
    <source>
        <strain evidence="3">UBA9360</strain>
    </source>
</reference>
<feature type="compositionally biased region" description="Basic and acidic residues" evidence="1">
    <location>
        <begin position="50"/>
        <end position="72"/>
    </location>
</feature>
<name>A0A348WKY0_9GAMM</name>
<evidence type="ECO:0000313" key="4">
    <source>
        <dbReference type="Proteomes" id="UP000262878"/>
    </source>
</evidence>
<comment type="caution">
    <text evidence="3">The sequence shown here is derived from an EMBL/GenBank/DDBJ whole genome shotgun (WGS) entry which is preliminary data.</text>
</comment>
<gene>
    <name evidence="3" type="ORF">DCR58_00255</name>
</gene>
<evidence type="ECO:0000256" key="2">
    <source>
        <dbReference type="SAM" id="SignalP"/>
    </source>
</evidence>
<dbReference type="STRING" id="314276.OS145_09850"/>
<dbReference type="Proteomes" id="UP000262878">
    <property type="component" value="Unassembled WGS sequence"/>
</dbReference>
<dbReference type="EMBL" id="DMUP01000007">
    <property type="protein sequence ID" value="HAR55192.1"/>
    <property type="molecule type" value="Genomic_DNA"/>
</dbReference>